<dbReference type="OrthoDB" id="511599at2759"/>
<dbReference type="InterPro" id="IPR027417">
    <property type="entry name" value="P-loop_NTPase"/>
</dbReference>
<dbReference type="EMBL" id="SAEB01000009">
    <property type="protein sequence ID" value="RVD82971.1"/>
    <property type="molecule type" value="Genomic_DNA"/>
</dbReference>
<dbReference type="PANTHER" id="PTHR36168:SF1">
    <property type="entry name" value="ORC1-LIKE AAA ATPASE DOMAIN-CONTAINING PROTEIN"/>
    <property type="match status" value="1"/>
</dbReference>
<evidence type="ECO:0000259" key="1">
    <source>
        <dbReference type="SMART" id="SM00382"/>
    </source>
</evidence>
<dbReference type="GO" id="GO:0016887">
    <property type="term" value="F:ATP hydrolysis activity"/>
    <property type="evidence" value="ECO:0007669"/>
    <property type="project" value="InterPro"/>
</dbReference>
<evidence type="ECO:0000313" key="3">
    <source>
        <dbReference type="Proteomes" id="UP000283090"/>
    </source>
</evidence>
<proteinExistence type="predicted"/>
<accession>A0A436ZVI9</accession>
<feature type="domain" description="AAA+ ATPase" evidence="1">
    <location>
        <begin position="118"/>
        <end position="282"/>
    </location>
</feature>
<dbReference type="VEuPathDB" id="FungiDB:DFL_007377"/>
<gene>
    <name evidence="2" type="ORF">DFL_007377</name>
</gene>
<organism evidence="2 3">
    <name type="scientific">Arthrobotrys flagrans</name>
    <name type="common">Nematode-trapping fungus</name>
    <name type="synonym">Trichothecium flagrans</name>
    <dbReference type="NCBI Taxonomy" id="97331"/>
    <lineage>
        <taxon>Eukaryota</taxon>
        <taxon>Fungi</taxon>
        <taxon>Dikarya</taxon>
        <taxon>Ascomycota</taxon>
        <taxon>Pezizomycotina</taxon>
        <taxon>Orbiliomycetes</taxon>
        <taxon>Orbiliales</taxon>
        <taxon>Orbiliaceae</taxon>
        <taxon>Arthrobotrys</taxon>
    </lineage>
</organism>
<dbReference type="STRING" id="97331.A0A436ZVI9"/>
<name>A0A436ZVI9_ARTFL</name>
<dbReference type="AlphaFoldDB" id="A0A436ZVI9"/>
<dbReference type="SMART" id="SM00382">
    <property type="entry name" value="AAA"/>
    <property type="match status" value="1"/>
</dbReference>
<dbReference type="InterPro" id="IPR003593">
    <property type="entry name" value="AAA+_ATPase"/>
</dbReference>
<protein>
    <recommendedName>
        <fullName evidence="1">AAA+ ATPase domain-containing protein</fullName>
    </recommendedName>
</protein>
<reference evidence="2 3" key="1">
    <citation type="submission" date="2019-01" db="EMBL/GenBank/DDBJ databases">
        <title>Intercellular communication is required for trap formation in the nematode-trapping fungus Duddingtonia flagrans.</title>
        <authorList>
            <person name="Youssar L."/>
            <person name="Wernet V."/>
            <person name="Hensel N."/>
            <person name="Hildebrandt H.-G."/>
            <person name="Fischer R."/>
        </authorList>
    </citation>
    <scope>NUCLEOTIDE SEQUENCE [LARGE SCALE GENOMIC DNA]</scope>
    <source>
        <strain evidence="2 3">CBS H-5679</strain>
    </source>
</reference>
<sequence length="426" mass="48555">MIRRPAFYNHLTSDRLASSLFHPNPHILLELKEETWFTTLITSLGGGLIATFLFTTKDLWLPTEFESYERNNHQIARESAIYDTFEKPPKFTQPIRNIILRNTLTNIIRGYITPSANSRGYPLIIGEHGTGKTCLIKLAAESIENPKGIIYVDTPNTLPSPSKFAEAMQEVLGWKPDPVIDTPESLENPSFDNIWGAFVRAAVKYQVKNKTIPVLIIDNANRLAEKQPELFDEIQDEAKRLTDEKIATIVFVSSEGHVPRRMMKRSSSWSRAGAIIEVGDITKEEALEYLRLREVKDMQALQIYDLVGGRMIHLEYAADEIINQVKSLEAVRKSSFTWVKKQLESAGLLYGGHETGGTIIRKLLDEGSISYDDYIRLTGHQNGDALLERNVFAFHYISDRITFQSTIVQQFCKENLAMYWLKKTRI</sequence>
<dbReference type="GeneID" id="93589688"/>
<dbReference type="RefSeq" id="XP_067488515.1">
    <property type="nucleotide sequence ID" value="XM_067636950.1"/>
</dbReference>
<dbReference type="Proteomes" id="UP000283090">
    <property type="component" value="Unassembled WGS sequence"/>
</dbReference>
<comment type="caution">
    <text evidence="2">The sequence shown here is derived from an EMBL/GenBank/DDBJ whole genome shotgun (WGS) entry which is preliminary data.</text>
</comment>
<evidence type="ECO:0000313" key="2">
    <source>
        <dbReference type="EMBL" id="RVD82971.1"/>
    </source>
</evidence>
<dbReference type="Pfam" id="PF13401">
    <property type="entry name" value="AAA_22"/>
    <property type="match status" value="1"/>
</dbReference>
<dbReference type="PANTHER" id="PTHR36168">
    <property type="entry name" value="CHROMOSOME 1, WHOLE GENOME SHOTGUN SEQUENCE"/>
    <property type="match status" value="1"/>
</dbReference>
<dbReference type="InterPro" id="IPR049945">
    <property type="entry name" value="AAA_22"/>
</dbReference>
<dbReference type="Gene3D" id="3.40.50.300">
    <property type="entry name" value="P-loop containing nucleotide triphosphate hydrolases"/>
    <property type="match status" value="1"/>
</dbReference>
<keyword evidence="3" id="KW-1185">Reference proteome</keyword>
<dbReference type="SUPFAM" id="SSF52540">
    <property type="entry name" value="P-loop containing nucleoside triphosphate hydrolases"/>
    <property type="match status" value="1"/>
</dbReference>